<dbReference type="InterPro" id="IPR001387">
    <property type="entry name" value="Cro/C1-type_HTH"/>
</dbReference>
<dbReference type="InterPro" id="IPR024370">
    <property type="entry name" value="PBP_domain"/>
</dbReference>
<evidence type="ECO:0000313" key="2">
    <source>
        <dbReference type="EMBL" id="GAA5515029.1"/>
    </source>
</evidence>
<protein>
    <recommendedName>
        <fullName evidence="1">HTH cro/C1-type domain-containing protein</fullName>
    </recommendedName>
</protein>
<accession>A0ABP9WCH5</accession>
<proteinExistence type="predicted"/>
<name>A0ABP9WCH5_9DEIO</name>
<dbReference type="CDD" id="cd00093">
    <property type="entry name" value="HTH_XRE"/>
    <property type="match status" value="1"/>
</dbReference>
<dbReference type="SUPFAM" id="SSF47413">
    <property type="entry name" value="lambda repressor-like DNA-binding domains"/>
    <property type="match status" value="1"/>
</dbReference>
<dbReference type="SMART" id="SM00530">
    <property type="entry name" value="HTH_XRE"/>
    <property type="match status" value="1"/>
</dbReference>
<dbReference type="Proteomes" id="UP001401887">
    <property type="component" value="Unassembled WGS sequence"/>
</dbReference>
<dbReference type="PANTHER" id="PTHR38431:SF1">
    <property type="entry name" value="BLL2305 PROTEIN"/>
    <property type="match status" value="1"/>
</dbReference>
<dbReference type="PROSITE" id="PS50943">
    <property type="entry name" value="HTH_CROC1"/>
    <property type="match status" value="1"/>
</dbReference>
<dbReference type="InterPro" id="IPR010982">
    <property type="entry name" value="Lambda_DNA-bd_dom_sf"/>
</dbReference>
<evidence type="ECO:0000313" key="3">
    <source>
        <dbReference type="Proteomes" id="UP001401887"/>
    </source>
</evidence>
<dbReference type="PANTHER" id="PTHR38431">
    <property type="entry name" value="BLL2305 PROTEIN"/>
    <property type="match status" value="1"/>
</dbReference>
<dbReference type="Gene3D" id="1.10.260.40">
    <property type="entry name" value="lambda repressor-like DNA-binding domains"/>
    <property type="match status" value="1"/>
</dbReference>
<evidence type="ECO:0000259" key="1">
    <source>
        <dbReference type="PROSITE" id="PS50943"/>
    </source>
</evidence>
<dbReference type="SUPFAM" id="SSF53850">
    <property type="entry name" value="Periplasmic binding protein-like II"/>
    <property type="match status" value="1"/>
</dbReference>
<gene>
    <name evidence="2" type="ORF">Dcar01_03793</name>
</gene>
<sequence>MTIPPVTLQSHVRALRERAHLRPSELARRVGISRQALHKIETEAYLPSTLIAFQLAQALDCRVDELFTLVPPEVNATLCVPVTGDTRVQLAQVGDRLLAFPLTGTPGFRQTADGVVRLSAGAQAGPGEVRAELLGSPERLPRTAVLVGCDPSLELLASHAARHAPEVRVLWHAASSLAALEALSRGEVHAAGIHLWDAETDQSNLPFVERLFPGQVMHLLTLWSWEQGLIVPPGNPRGVQGPADLLQPGLRLVNREEGAGSRLLLDAWLGREGVTPGERRALPGYQDEVHSHLEAAGRVAAGRADLAPGPRSAAQALGLDFVPVQVERFDLVVPDEHLFHPGITALLGAAQTPAFRADLALLGGYDPTHAGERWHTT</sequence>
<dbReference type="RefSeq" id="WP_345468420.1">
    <property type="nucleotide sequence ID" value="NZ_BAABRP010000033.1"/>
</dbReference>
<dbReference type="Pfam" id="PF12727">
    <property type="entry name" value="PBP_like"/>
    <property type="match status" value="1"/>
</dbReference>
<reference evidence="2 3" key="1">
    <citation type="submission" date="2024-02" db="EMBL/GenBank/DDBJ databases">
        <title>Deinococcus carri NBRC 110142.</title>
        <authorList>
            <person name="Ichikawa N."/>
            <person name="Katano-Makiyama Y."/>
            <person name="Hidaka K."/>
        </authorList>
    </citation>
    <scope>NUCLEOTIDE SEQUENCE [LARGE SCALE GENOMIC DNA]</scope>
    <source>
        <strain evidence="2 3">NBRC 110142</strain>
    </source>
</reference>
<organism evidence="2 3">
    <name type="scientific">Deinococcus carri</name>
    <dbReference type="NCBI Taxonomy" id="1211323"/>
    <lineage>
        <taxon>Bacteria</taxon>
        <taxon>Thermotogati</taxon>
        <taxon>Deinococcota</taxon>
        <taxon>Deinococci</taxon>
        <taxon>Deinococcales</taxon>
        <taxon>Deinococcaceae</taxon>
        <taxon>Deinococcus</taxon>
    </lineage>
</organism>
<comment type="caution">
    <text evidence="2">The sequence shown here is derived from an EMBL/GenBank/DDBJ whole genome shotgun (WGS) entry which is preliminary data.</text>
</comment>
<dbReference type="Pfam" id="PF01381">
    <property type="entry name" value="HTH_3"/>
    <property type="match status" value="1"/>
</dbReference>
<dbReference type="EMBL" id="BAABRP010000033">
    <property type="protein sequence ID" value="GAA5515029.1"/>
    <property type="molecule type" value="Genomic_DNA"/>
</dbReference>
<feature type="domain" description="HTH cro/C1-type" evidence="1">
    <location>
        <begin position="12"/>
        <end position="66"/>
    </location>
</feature>
<keyword evidence="3" id="KW-1185">Reference proteome</keyword>